<proteinExistence type="predicted"/>
<reference evidence="2" key="2">
    <citation type="submission" date="2023-03" db="EMBL/GenBank/DDBJ databases">
        <authorList>
            <person name="Inwood S.N."/>
            <person name="Skelly J.G."/>
            <person name="Guhlin J."/>
            <person name="Harrop T.W.R."/>
            <person name="Goldson S.G."/>
            <person name="Dearden P.K."/>
        </authorList>
    </citation>
    <scope>NUCLEOTIDE SEQUENCE</scope>
    <source>
        <strain evidence="2">Irish</strain>
        <tissue evidence="2">Whole body</tissue>
    </source>
</reference>
<protein>
    <submittedName>
        <fullName evidence="2">Uncharacterized protein</fullName>
    </submittedName>
</protein>
<accession>A0AA39KXA2</accession>
<evidence type="ECO:0000256" key="1">
    <source>
        <dbReference type="SAM" id="MobiDB-lite"/>
    </source>
</evidence>
<feature type="compositionally biased region" description="Acidic residues" evidence="1">
    <location>
        <begin position="175"/>
        <end position="191"/>
    </location>
</feature>
<organism evidence="2 3">
    <name type="scientific">Microctonus aethiopoides</name>
    <dbReference type="NCBI Taxonomy" id="144406"/>
    <lineage>
        <taxon>Eukaryota</taxon>
        <taxon>Metazoa</taxon>
        <taxon>Ecdysozoa</taxon>
        <taxon>Arthropoda</taxon>
        <taxon>Hexapoda</taxon>
        <taxon>Insecta</taxon>
        <taxon>Pterygota</taxon>
        <taxon>Neoptera</taxon>
        <taxon>Endopterygota</taxon>
        <taxon>Hymenoptera</taxon>
        <taxon>Apocrita</taxon>
        <taxon>Ichneumonoidea</taxon>
        <taxon>Braconidae</taxon>
        <taxon>Euphorinae</taxon>
        <taxon>Microctonus</taxon>
    </lineage>
</organism>
<dbReference type="Proteomes" id="UP001168990">
    <property type="component" value="Unassembled WGS sequence"/>
</dbReference>
<gene>
    <name evidence="2" type="ORF">PV328_001239</name>
</gene>
<keyword evidence="3" id="KW-1185">Reference proteome</keyword>
<evidence type="ECO:0000313" key="3">
    <source>
        <dbReference type="Proteomes" id="UP001168990"/>
    </source>
</evidence>
<comment type="caution">
    <text evidence="2">The sequence shown here is derived from an EMBL/GenBank/DDBJ whole genome shotgun (WGS) entry which is preliminary data.</text>
</comment>
<sequence>MLKEKTPKTSWHKKRDIHKIAFEKVGDFVEEFIIKRKKCFLLSQLKSIYKDAYDSAAKKESVADNTILRNESFRFHLEERLLKHHPKKITMVIINNSKVWKSHSGVLLKDDDIDTLQKEDIRQKAAIILRDEIKYMQRRNLPDPSNATGLIDRKSDIPEIVLNFYNYILGDEESERTINDEDEDEDEDEIHDGDYICDYNSKYNTDTADNF</sequence>
<evidence type="ECO:0000313" key="2">
    <source>
        <dbReference type="EMBL" id="KAK0177160.1"/>
    </source>
</evidence>
<dbReference type="EMBL" id="JAQQBS010000001">
    <property type="protein sequence ID" value="KAK0177160.1"/>
    <property type="molecule type" value="Genomic_DNA"/>
</dbReference>
<dbReference type="AlphaFoldDB" id="A0AA39KXA2"/>
<feature type="region of interest" description="Disordered" evidence="1">
    <location>
        <begin position="175"/>
        <end position="195"/>
    </location>
</feature>
<name>A0AA39KXA2_9HYME</name>
<reference evidence="2" key="1">
    <citation type="journal article" date="2023" name="bioRxiv">
        <title>Scaffold-level genome assemblies of two parasitoid biocontrol wasps reveal the parthenogenesis mechanism and an associated novel virus.</title>
        <authorList>
            <person name="Inwood S."/>
            <person name="Skelly J."/>
            <person name="Guhlin J."/>
            <person name="Harrop T."/>
            <person name="Goldson S."/>
            <person name="Dearden P."/>
        </authorList>
    </citation>
    <scope>NUCLEOTIDE SEQUENCE</scope>
    <source>
        <strain evidence="2">Irish</strain>
        <tissue evidence="2">Whole body</tissue>
    </source>
</reference>